<accession>A0A839AD97</accession>
<keyword evidence="3" id="KW-1185">Reference proteome</keyword>
<feature type="transmembrane region" description="Helical" evidence="1">
    <location>
        <begin position="21"/>
        <end position="41"/>
    </location>
</feature>
<dbReference type="InterPro" id="IPR006696">
    <property type="entry name" value="DUF423"/>
</dbReference>
<keyword evidence="1" id="KW-0472">Membrane</keyword>
<sequence length="139" mass="13765">MDKAAGSHGFKERKGPRAASLAIGLLLAGLSGAAGVALSAVAAHVPSGGTIEIPARFLLAHAPAFLALGVAGRQAGPVFVFPAFLFMALGLALFCGDLLWRAGQGSGLFAMAAPAGGTLLIVGWATTAFAGLAALIRRG</sequence>
<dbReference type="AlphaFoldDB" id="A0A839AD97"/>
<proteinExistence type="predicted"/>
<feature type="transmembrane region" description="Helical" evidence="1">
    <location>
        <begin position="112"/>
        <end position="136"/>
    </location>
</feature>
<name>A0A839AD97_9HYPH</name>
<protein>
    <submittedName>
        <fullName evidence="2">DUF423 domain-containing protein</fullName>
    </submittedName>
</protein>
<evidence type="ECO:0000313" key="3">
    <source>
        <dbReference type="Proteomes" id="UP000541109"/>
    </source>
</evidence>
<evidence type="ECO:0000313" key="2">
    <source>
        <dbReference type="EMBL" id="MBA5776882.1"/>
    </source>
</evidence>
<gene>
    <name evidence="2" type="ORF">H2509_07035</name>
</gene>
<keyword evidence="1" id="KW-1133">Transmembrane helix</keyword>
<dbReference type="Proteomes" id="UP000541109">
    <property type="component" value="Unassembled WGS sequence"/>
</dbReference>
<organism evidence="2 3">
    <name type="scientific">Stappia albiluteola</name>
    <dbReference type="NCBI Taxonomy" id="2758565"/>
    <lineage>
        <taxon>Bacteria</taxon>
        <taxon>Pseudomonadati</taxon>
        <taxon>Pseudomonadota</taxon>
        <taxon>Alphaproteobacteria</taxon>
        <taxon>Hyphomicrobiales</taxon>
        <taxon>Stappiaceae</taxon>
        <taxon>Stappia</taxon>
    </lineage>
</organism>
<evidence type="ECO:0000256" key="1">
    <source>
        <dbReference type="SAM" id="Phobius"/>
    </source>
</evidence>
<dbReference type="Pfam" id="PF04241">
    <property type="entry name" value="DUF423"/>
    <property type="match status" value="1"/>
</dbReference>
<reference evidence="2 3" key="1">
    <citation type="submission" date="2020-07" db="EMBL/GenBank/DDBJ databases">
        <title>Stappia sp., F7233, whole genome shotgun sequencing project.</title>
        <authorList>
            <person name="Jiang S."/>
            <person name="Liu Z.W."/>
            <person name="Du Z.J."/>
        </authorList>
    </citation>
    <scope>NUCLEOTIDE SEQUENCE [LARGE SCALE GENOMIC DNA]</scope>
    <source>
        <strain evidence="2 3">F7233</strain>
    </source>
</reference>
<feature type="transmembrane region" description="Helical" evidence="1">
    <location>
        <begin position="53"/>
        <end position="71"/>
    </location>
</feature>
<comment type="caution">
    <text evidence="2">The sequence shown here is derived from an EMBL/GenBank/DDBJ whole genome shotgun (WGS) entry which is preliminary data.</text>
</comment>
<keyword evidence="1" id="KW-0812">Transmembrane</keyword>
<feature type="transmembrane region" description="Helical" evidence="1">
    <location>
        <begin position="78"/>
        <end position="100"/>
    </location>
</feature>
<dbReference type="EMBL" id="JACFXV010000043">
    <property type="protein sequence ID" value="MBA5776882.1"/>
    <property type="molecule type" value="Genomic_DNA"/>
</dbReference>